<dbReference type="RefSeq" id="XP_008617996.1">
    <property type="nucleotide sequence ID" value="XM_008619774.1"/>
</dbReference>
<gene>
    <name evidence="3" type="ORF">SDRG_13678</name>
</gene>
<dbReference type="OrthoDB" id="78571at2759"/>
<dbReference type="OMA" id="NHRKREV"/>
<reference evidence="3 4" key="1">
    <citation type="submission" date="2012-04" db="EMBL/GenBank/DDBJ databases">
        <title>The Genome Sequence of Saprolegnia declina VS20.</title>
        <authorList>
            <consortium name="The Broad Institute Genome Sequencing Platform"/>
            <person name="Russ C."/>
            <person name="Nusbaum C."/>
            <person name="Tyler B."/>
            <person name="van West P."/>
            <person name="Dieguez-Uribeondo J."/>
            <person name="de Bruijn I."/>
            <person name="Tripathy S."/>
            <person name="Jiang R."/>
            <person name="Young S.K."/>
            <person name="Zeng Q."/>
            <person name="Gargeya S."/>
            <person name="Fitzgerald M."/>
            <person name="Haas B."/>
            <person name="Abouelleil A."/>
            <person name="Alvarado L."/>
            <person name="Arachchi H.M."/>
            <person name="Berlin A."/>
            <person name="Chapman S.B."/>
            <person name="Goldberg J."/>
            <person name="Griggs A."/>
            <person name="Gujja S."/>
            <person name="Hansen M."/>
            <person name="Howarth C."/>
            <person name="Imamovic A."/>
            <person name="Larimer J."/>
            <person name="McCowen C."/>
            <person name="Montmayeur A."/>
            <person name="Murphy C."/>
            <person name="Neiman D."/>
            <person name="Pearson M."/>
            <person name="Priest M."/>
            <person name="Roberts A."/>
            <person name="Saif S."/>
            <person name="Shea T."/>
            <person name="Sisk P."/>
            <person name="Sykes S."/>
            <person name="Wortman J."/>
            <person name="Nusbaum C."/>
            <person name="Birren B."/>
        </authorList>
    </citation>
    <scope>NUCLEOTIDE SEQUENCE [LARGE SCALE GENOMIC DNA]</scope>
    <source>
        <strain evidence="3 4">VS20</strain>
    </source>
</reference>
<keyword evidence="4" id="KW-1185">Reference proteome</keyword>
<dbReference type="PANTHER" id="PTHR37558">
    <property type="entry name" value="HTH CENPB-TYPE DOMAIN-CONTAINING PROTEIN"/>
    <property type="match status" value="1"/>
</dbReference>
<evidence type="ECO:0000256" key="2">
    <source>
        <dbReference type="SAM" id="MobiDB-lite"/>
    </source>
</evidence>
<dbReference type="eggNOG" id="ENOG502SCJC">
    <property type="taxonomic scope" value="Eukaryota"/>
</dbReference>
<proteinExistence type="predicted"/>
<dbReference type="Proteomes" id="UP000030762">
    <property type="component" value="Unassembled WGS sequence"/>
</dbReference>
<evidence type="ECO:0000256" key="1">
    <source>
        <dbReference type="SAM" id="Coils"/>
    </source>
</evidence>
<accession>T0PSX0</accession>
<evidence type="ECO:0008006" key="5">
    <source>
        <dbReference type="Google" id="ProtNLM"/>
    </source>
</evidence>
<dbReference type="InParanoid" id="T0PSX0"/>
<keyword evidence="1" id="KW-0175">Coiled coil</keyword>
<dbReference type="AlphaFoldDB" id="T0PSX0"/>
<feature type="coiled-coil region" evidence="1">
    <location>
        <begin position="363"/>
        <end position="390"/>
    </location>
</feature>
<organism evidence="3 4">
    <name type="scientific">Saprolegnia diclina (strain VS20)</name>
    <dbReference type="NCBI Taxonomy" id="1156394"/>
    <lineage>
        <taxon>Eukaryota</taxon>
        <taxon>Sar</taxon>
        <taxon>Stramenopiles</taxon>
        <taxon>Oomycota</taxon>
        <taxon>Saprolegniomycetes</taxon>
        <taxon>Saprolegniales</taxon>
        <taxon>Saprolegniaceae</taxon>
        <taxon>Saprolegnia</taxon>
    </lineage>
</organism>
<name>T0PSX0_SAPDV</name>
<feature type="region of interest" description="Disordered" evidence="2">
    <location>
        <begin position="269"/>
        <end position="329"/>
    </location>
</feature>
<feature type="region of interest" description="Disordered" evidence="2">
    <location>
        <begin position="12"/>
        <end position="48"/>
    </location>
</feature>
<protein>
    <recommendedName>
        <fullName evidence="5">Myb-like domain-containing protein</fullName>
    </recommendedName>
</protein>
<sequence length="415" mass="45462">YSLAFGTTMMTGNVADGSSSSPTEGNSTVAETPAVVESSSSGAAASASADSQKRKTAFRFRCASDIDLLREVVYIQPFAAPHGQTTDRWTKVATHVARIHGSGITPNNVRKRFDDLMSAFKQDSLSTLRASGSEEEYQERALLLQDIHDFMTVSNHRKREVKEESVVPDERPDSFLEPPKTSLLKRKLPETQPPPSTIDYFRTAQQNLVDMNQAMSARSGHNRLSIDRRVPSLHASSGFASSAYANGAFPGNGAVIDHSVGQVTEAQVDNPARSNGTESLNEREAPVAAGRDTQDRAANGPRVESNDEPPVININDDDEDEAPAPKARRTESDDLLVIVANAASKLIDVFAKANEIKAGEVQVALRKVELEEARLALERSEREARFVLERREREMHIEFMKGTLEILKVFASKNS</sequence>
<feature type="compositionally biased region" description="Basic and acidic residues" evidence="2">
    <location>
        <begin position="160"/>
        <end position="174"/>
    </location>
</feature>
<feature type="compositionally biased region" description="Polar residues" evidence="2">
    <location>
        <begin position="269"/>
        <end position="279"/>
    </location>
</feature>
<feature type="non-terminal residue" evidence="3">
    <location>
        <position position="1"/>
    </location>
</feature>
<feature type="region of interest" description="Disordered" evidence="2">
    <location>
        <begin position="159"/>
        <end position="179"/>
    </location>
</feature>
<dbReference type="VEuPathDB" id="FungiDB:SDRG_13678"/>
<dbReference type="EMBL" id="JH767193">
    <property type="protein sequence ID" value="EQC28599.1"/>
    <property type="molecule type" value="Genomic_DNA"/>
</dbReference>
<dbReference type="GeneID" id="19954405"/>
<evidence type="ECO:0000313" key="3">
    <source>
        <dbReference type="EMBL" id="EQC28599.1"/>
    </source>
</evidence>
<evidence type="ECO:0000313" key="4">
    <source>
        <dbReference type="Proteomes" id="UP000030762"/>
    </source>
</evidence>
<dbReference type="PANTHER" id="PTHR37558:SF1">
    <property type="entry name" value="HTH CENPB-TYPE DOMAIN-CONTAINING PROTEIN"/>
    <property type="match status" value="1"/>
</dbReference>
<feature type="compositionally biased region" description="Polar residues" evidence="2">
    <location>
        <begin position="12"/>
        <end position="30"/>
    </location>
</feature>
<feature type="compositionally biased region" description="Low complexity" evidence="2">
    <location>
        <begin position="38"/>
        <end position="48"/>
    </location>
</feature>